<gene>
    <name evidence="2" type="primary">Dgri\GH14606</name>
    <name evidence="2" type="ORF">Dgri_GH14606</name>
</gene>
<keyword evidence="3" id="KW-1185">Reference proteome</keyword>
<reference evidence="2 3" key="1">
    <citation type="journal article" date="2007" name="Nature">
        <title>Evolution of genes and genomes on the Drosophila phylogeny.</title>
        <authorList>
            <consortium name="Drosophila 12 Genomes Consortium"/>
            <person name="Clark A.G."/>
            <person name="Eisen M.B."/>
            <person name="Smith D.R."/>
            <person name="Bergman C.M."/>
            <person name="Oliver B."/>
            <person name="Markow T.A."/>
            <person name="Kaufman T.C."/>
            <person name="Kellis M."/>
            <person name="Gelbart W."/>
            <person name="Iyer V.N."/>
            <person name="Pollard D.A."/>
            <person name="Sackton T.B."/>
            <person name="Larracuente A.M."/>
            <person name="Singh N.D."/>
            <person name="Abad J.P."/>
            <person name="Abt D.N."/>
            <person name="Adryan B."/>
            <person name="Aguade M."/>
            <person name="Akashi H."/>
            <person name="Anderson W.W."/>
            <person name="Aquadro C.F."/>
            <person name="Ardell D.H."/>
            <person name="Arguello R."/>
            <person name="Artieri C.G."/>
            <person name="Barbash D.A."/>
            <person name="Barker D."/>
            <person name="Barsanti P."/>
            <person name="Batterham P."/>
            <person name="Batzoglou S."/>
            <person name="Begun D."/>
            <person name="Bhutkar A."/>
            <person name="Blanco E."/>
            <person name="Bosak S.A."/>
            <person name="Bradley R.K."/>
            <person name="Brand A.D."/>
            <person name="Brent M.R."/>
            <person name="Brooks A.N."/>
            <person name="Brown R.H."/>
            <person name="Butlin R.K."/>
            <person name="Caggese C."/>
            <person name="Calvi B.R."/>
            <person name="Bernardo de Carvalho A."/>
            <person name="Caspi A."/>
            <person name="Castrezana S."/>
            <person name="Celniker S.E."/>
            <person name="Chang J.L."/>
            <person name="Chapple C."/>
            <person name="Chatterji S."/>
            <person name="Chinwalla A."/>
            <person name="Civetta A."/>
            <person name="Clifton S.W."/>
            <person name="Comeron J.M."/>
            <person name="Costello J.C."/>
            <person name="Coyne J.A."/>
            <person name="Daub J."/>
            <person name="David R.G."/>
            <person name="Delcher A.L."/>
            <person name="Delehaunty K."/>
            <person name="Do C.B."/>
            <person name="Ebling H."/>
            <person name="Edwards K."/>
            <person name="Eickbush T."/>
            <person name="Evans J.D."/>
            <person name="Filipski A."/>
            <person name="Findeiss S."/>
            <person name="Freyhult E."/>
            <person name="Fulton L."/>
            <person name="Fulton R."/>
            <person name="Garcia A.C."/>
            <person name="Gardiner A."/>
            <person name="Garfield D.A."/>
            <person name="Garvin B.E."/>
            <person name="Gibson G."/>
            <person name="Gilbert D."/>
            <person name="Gnerre S."/>
            <person name="Godfrey J."/>
            <person name="Good R."/>
            <person name="Gotea V."/>
            <person name="Gravely B."/>
            <person name="Greenberg A.J."/>
            <person name="Griffiths-Jones S."/>
            <person name="Gross S."/>
            <person name="Guigo R."/>
            <person name="Gustafson E.A."/>
            <person name="Haerty W."/>
            <person name="Hahn M.W."/>
            <person name="Halligan D.L."/>
            <person name="Halpern A.L."/>
            <person name="Halter G.M."/>
            <person name="Han M.V."/>
            <person name="Heger A."/>
            <person name="Hillier L."/>
            <person name="Hinrichs A.S."/>
            <person name="Holmes I."/>
            <person name="Hoskins R.A."/>
            <person name="Hubisz M.J."/>
            <person name="Hultmark D."/>
            <person name="Huntley M.A."/>
            <person name="Jaffe D.B."/>
            <person name="Jagadeeshan S."/>
            <person name="Jeck W.R."/>
            <person name="Johnson J."/>
            <person name="Jones C.D."/>
            <person name="Jordan W.C."/>
            <person name="Karpen G.H."/>
            <person name="Kataoka E."/>
            <person name="Keightley P.D."/>
            <person name="Kheradpour P."/>
            <person name="Kirkness E.F."/>
            <person name="Koerich L.B."/>
            <person name="Kristiansen K."/>
            <person name="Kudrna D."/>
            <person name="Kulathinal R.J."/>
            <person name="Kumar S."/>
            <person name="Kwok R."/>
            <person name="Lander E."/>
            <person name="Langley C.H."/>
            <person name="Lapoint R."/>
            <person name="Lazzaro B.P."/>
            <person name="Lee S.J."/>
            <person name="Levesque L."/>
            <person name="Li R."/>
            <person name="Lin C.F."/>
            <person name="Lin M.F."/>
            <person name="Lindblad-Toh K."/>
            <person name="Llopart A."/>
            <person name="Long M."/>
            <person name="Low L."/>
            <person name="Lozovsky E."/>
            <person name="Lu J."/>
            <person name="Luo M."/>
            <person name="Machado C.A."/>
            <person name="Makalowski W."/>
            <person name="Marzo M."/>
            <person name="Matsuda M."/>
            <person name="Matzkin L."/>
            <person name="McAllister B."/>
            <person name="McBride C.S."/>
            <person name="McKernan B."/>
            <person name="McKernan K."/>
            <person name="Mendez-Lago M."/>
            <person name="Minx P."/>
            <person name="Mollenhauer M.U."/>
            <person name="Montooth K."/>
            <person name="Mount S.M."/>
            <person name="Mu X."/>
            <person name="Myers E."/>
            <person name="Negre B."/>
            <person name="Newfeld S."/>
            <person name="Nielsen R."/>
            <person name="Noor M.A."/>
            <person name="O'Grady P."/>
            <person name="Pachter L."/>
            <person name="Papaceit M."/>
            <person name="Parisi M.J."/>
            <person name="Parisi M."/>
            <person name="Parts L."/>
            <person name="Pedersen J.S."/>
            <person name="Pesole G."/>
            <person name="Phillippy A.M."/>
            <person name="Ponting C.P."/>
            <person name="Pop M."/>
            <person name="Porcelli D."/>
            <person name="Powell J.R."/>
            <person name="Prohaska S."/>
            <person name="Pruitt K."/>
            <person name="Puig M."/>
            <person name="Quesneville H."/>
            <person name="Ram K.R."/>
            <person name="Rand D."/>
            <person name="Rasmussen M.D."/>
            <person name="Reed L.K."/>
            <person name="Reenan R."/>
            <person name="Reily A."/>
            <person name="Remington K.A."/>
            <person name="Rieger T.T."/>
            <person name="Ritchie M.G."/>
            <person name="Robin C."/>
            <person name="Rogers Y.H."/>
            <person name="Rohde C."/>
            <person name="Rozas J."/>
            <person name="Rubenfield M.J."/>
            <person name="Ruiz A."/>
            <person name="Russo S."/>
            <person name="Salzberg S.L."/>
            <person name="Sanchez-Gracia A."/>
            <person name="Saranga D.J."/>
            <person name="Sato H."/>
            <person name="Schaeffer S.W."/>
            <person name="Schatz M.C."/>
            <person name="Schlenke T."/>
            <person name="Schwartz R."/>
            <person name="Segarra C."/>
            <person name="Singh R.S."/>
            <person name="Sirot L."/>
            <person name="Sirota M."/>
            <person name="Sisneros N.B."/>
            <person name="Smith C.D."/>
            <person name="Smith T.F."/>
            <person name="Spieth J."/>
            <person name="Stage D.E."/>
            <person name="Stark A."/>
            <person name="Stephan W."/>
            <person name="Strausberg R.L."/>
            <person name="Strempel S."/>
            <person name="Sturgill D."/>
            <person name="Sutton G."/>
            <person name="Sutton G.G."/>
            <person name="Tao W."/>
            <person name="Teichmann S."/>
            <person name="Tobari Y.N."/>
            <person name="Tomimura Y."/>
            <person name="Tsolas J.M."/>
            <person name="Valente V.L."/>
            <person name="Venter E."/>
            <person name="Venter J.C."/>
            <person name="Vicario S."/>
            <person name="Vieira F.G."/>
            <person name="Vilella A.J."/>
            <person name="Villasante A."/>
            <person name="Walenz B."/>
            <person name="Wang J."/>
            <person name="Wasserman M."/>
            <person name="Watts T."/>
            <person name="Wilson D."/>
            <person name="Wilson R.K."/>
            <person name="Wing R.A."/>
            <person name="Wolfner M.F."/>
            <person name="Wong A."/>
            <person name="Wong G.K."/>
            <person name="Wu C.I."/>
            <person name="Wu G."/>
            <person name="Yamamoto D."/>
            <person name="Yang H.P."/>
            <person name="Yang S.P."/>
            <person name="Yorke J.A."/>
            <person name="Yoshida K."/>
            <person name="Zdobnov E."/>
            <person name="Zhang P."/>
            <person name="Zhang Y."/>
            <person name="Zimin A.V."/>
            <person name="Baldwin J."/>
            <person name="Abdouelleil A."/>
            <person name="Abdulkadir J."/>
            <person name="Abebe A."/>
            <person name="Abera B."/>
            <person name="Abreu J."/>
            <person name="Acer S.C."/>
            <person name="Aftuck L."/>
            <person name="Alexander A."/>
            <person name="An P."/>
            <person name="Anderson E."/>
            <person name="Anderson S."/>
            <person name="Arachi H."/>
            <person name="Azer M."/>
            <person name="Bachantsang P."/>
            <person name="Barry A."/>
            <person name="Bayul T."/>
            <person name="Berlin A."/>
            <person name="Bessette D."/>
            <person name="Bloom T."/>
            <person name="Blye J."/>
            <person name="Boguslavskiy L."/>
            <person name="Bonnet C."/>
            <person name="Boukhgalter B."/>
            <person name="Bourzgui I."/>
            <person name="Brown A."/>
            <person name="Cahill P."/>
            <person name="Channer S."/>
            <person name="Cheshatsang Y."/>
            <person name="Chuda L."/>
            <person name="Citroen M."/>
            <person name="Collymore A."/>
            <person name="Cooke P."/>
            <person name="Costello M."/>
            <person name="D'Aco K."/>
            <person name="Daza R."/>
            <person name="De Haan G."/>
            <person name="DeGray S."/>
            <person name="DeMaso C."/>
            <person name="Dhargay N."/>
            <person name="Dooley K."/>
            <person name="Dooley E."/>
            <person name="Doricent M."/>
            <person name="Dorje P."/>
            <person name="Dorjee K."/>
            <person name="Dupes A."/>
            <person name="Elong R."/>
            <person name="Falk J."/>
            <person name="Farina A."/>
            <person name="Faro S."/>
            <person name="Ferguson D."/>
            <person name="Fisher S."/>
            <person name="Foley C.D."/>
            <person name="Franke A."/>
            <person name="Friedrich D."/>
            <person name="Gadbois L."/>
            <person name="Gearin G."/>
            <person name="Gearin C.R."/>
            <person name="Giannoukos G."/>
            <person name="Goode T."/>
            <person name="Graham J."/>
            <person name="Grandbois E."/>
            <person name="Grewal S."/>
            <person name="Gyaltsen K."/>
            <person name="Hafez N."/>
            <person name="Hagos B."/>
            <person name="Hall J."/>
            <person name="Henson C."/>
            <person name="Hollinger A."/>
            <person name="Honan T."/>
            <person name="Huard M.D."/>
            <person name="Hughes L."/>
            <person name="Hurhula B."/>
            <person name="Husby M.E."/>
            <person name="Kamat A."/>
            <person name="Kanga B."/>
            <person name="Kashin S."/>
            <person name="Khazanovich D."/>
            <person name="Kisner P."/>
            <person name="Lance K."/>
            <person name="Lara M."/>
            <person name="Lee W."/>
            <person name="Lennon N."/>
            <person name="Letendre F."/>
            <person name="LeVine R."/>
            <person name="Lipovsky A."/>
            <person name="Liu X."/>
            <person name="Liu J."/>
            <person name="Liu S."/>
            <person name="Lokyitsang T."/>
            <person name="Lokyitsang Y."/>
            <person name="Lubonja R."/>
            <person name="Lui A."/>
            <person name="MacDonald P."/>
            <person name="Magnisalis V."/>
            <person name="Maru K."/>
            <person name="Matthews C."/>
            <person name="McCusker W."/>
            <person name="McDonough S."/>
            <person name="Mehta T."/>
            <person name="Meldrim J."/>
            <person name="Meneus L."/>
            <person name="Mihai O."/>
            <person name="Mihalev A."/>
            <person name="Mihova T."/>
            <person name="Mittelman R."/>
            <person name="Mlenga V."/>
            <person name="Montmayeur A."/>
            <person name="Mulrain L."/>
            <person name="Navidi A."/>
            <person name="Naylor J."/>
            <person name="Negash T."/>
            <person name="Nguyen T."/>
            <person name="Nguyen N."/>
            <person name="Nicol R."/>
            <person name="Norbu C."/>
            <person name="Norbu N."/>
            <person name="Novod N."/>
            <person name="O'Neill B."/>
            <person name="Osman S."/>
            <person name="Markiewicz E."/>
            <person name="Oyono O.L."/>
            <person name="Patti C."/>
            <person name="Phunkhang P."/>
            <person name="Pierre F."/>
            <person name="Priest M."/>
            <person name="Raghuraman S."/>
            <person name="Rege F."/>
            <person name="Reyes R."/>
            <person name="Rise C."/>
            <person name="Rogov P."/>
            <person name="Ross K."/>
            <person name="Ryan E."/>
            <person name="Settipalli S."/>
            <person name="Shea T."/>
            <person name="Sherpa N."/>
            <person name="Shi L."/>
            <person name="Shih D."/>
            <person name="Sparrow T."/>
            <person name="Spaulding J."/>
            <person name="Stalker J."/>
            <person name="Stange-Thomann N."/>
            <person name="Stavropoulos S."/>
            <person name="Stone C."/>
            <person name="Strader C."/>
            <person name="Tesfaye S."/>
            <person name="Thomson T."/>
            <person name="Thoulutsang Y."/>
            <person name="Thoulutsang D."/>
            <person name="Topham K."/>
            <person name="Topping I."/>
            <person name="Tsamla T."/>
            <person name="Vassiliev H."/>
            <person name="Vo A."/>
            <person name="Wangchuk T."/>
            <person name="Wangdi T."/>
            <person name="Weiand M."/>
            <person name="Wilkinson J."/>
            <person name="Wilson A."/>
            <person name="Yadav S."/>
            <person name="Young G."/>
            <person name="Yu Q."/>
            <person name="Zembek L."/>
            <person name="Zhong D."/>
            <person name="Zimmer A."/>
            <person name="Zwirko Z."/>
            <person name="Jaffe D.B."/>
            <person name="Alvarez P."/>
            <person name="Brockman W."/>
            <person name="Butler J."/>
            <person name="Chin C."/>
            <person name="Gnerre S."/>
            <person name="Grabherr M."/>
            <person name="Kleber M."/>
            <person name="Mauceli E."/>
            <person name="MacCallum I."/>
        </authorList>
    </citation>
    <scope>NUCLEOTIDE SEQUENCE [LARGE SCALE GENOMIC DNA]</scope>
    <source>
        <strain evidence="3">Tucson 15287-2541.00</strain>
    </source>
</reference>
<evidence type="ECO:0000313" key="3">
    <source>
        <dbReference type="Proteomes" id="UP000001070"/>
    </source>
</evidence>
<dbReference type="InterPro" id="IPR009003">
    <property type="entry name" value="Peptidase_S1_PA"/>
</dbReference>
<dbReference type="EMBL" id="CH916366">
    <property type="protein sequence ID" value="EDV97601.1"/>
    <property type="molecule type" value="Genomic_DNA"/>
</dbReference>
<dbReference type="SUPFAM" id="SSF50494">
    <property type="entry name" value="Trypsin-like serine proteases"/>
    <property type="match status" value="1"/>
</dbReference>
<dbReference type="InterPro" id="IPR043504">
    <property type="entry name" value="Peptidase_S1_PA_chymotrypsin"/>
</dbReference>
<proteinExistence type="predicted"/>
<dbReference type="eggNOG" id="ENOG502T6U5">
    <property type="taxonomic scope" value="Eukaryota"/>
</dbReference>
<dbReference type="Proteomes" id="UP000001070">
    <property type="component" value="Unassembled WGS sequence"/>
</dbReference>
<dbReference type="KEGG" id="dgr:6557889"/>
<dbReference type="InterPro" id="IPR001254">
    <property type="entry name" value="Trypsin_dom"/>
</dbReference>
<protein>
    <submittedName>
        <fullName evidence="2">GH14606</fullName>
    </submittedName>
</protein>
<dbReference type="HOGENOM" id="CLU_1152778_0_0_1"/>
<sequence length="241" mass="26577">MYKHLASLVYLNSDLDAFLYRCTAIVLSSTKLLTTTHCVGNGVNRKPNRALFGYSDLRNFNILEHPEMTIEIMQNNIKFLNNDLALLELAKPIDFDKPALSNVSVASLCTEYEMVADPKFNAVGFAQNDDDTNCNMFSSRLVKSMECANVPVKPEVEGLYIPRTHLCLAPIPADSQPSQNGSCTKCLMASTSVLHLERYDGSICVAGIATPTKSKCVVNKNPIYYTSIGSSSATYFIGMEY</sequence>
<dbReference type="GO" id="GO:0006508">
    <property type="term" value="P:proteolysis"/>
    <property type="evidence" value="ECO:0007669"/>
    <property type="project" value="InterPro"/>
</dbReference>
<dbReference type="PhylomeDB" id="B4IYC8"/>
<dbReference type="OMA" id="SCIITTH"/>
<organism evidence="3">
    <name type="scientific">Drosophila grimshawi</name>
    <name type="common">Hawaiian fruit fly</name>
    <name type="synonym">Idiomyia grimshawi</name>
    <dbReference type="NCBI Taxonomy" id="7222"/>
    <lineage>
        <taxon>Eukaryota</taxon>
        <taxon>Metazoa</taxon>
        <taxon>Ecdysozoa</taxon>
        <taxon>Arthropoda</taxon>
        <taxon>Hexapoda</taxon>
        <taxon>Insecta</taxon>
        <taxon>Pterygota</taxon>
        <taxon>Neoptera</taxon>
        <taxon>Endopterygota</taxon>
        <taxon>Diptera</taxon>
        <taxon>Brachycera</taxon>
        <taxon>Muscomorpha</taxon>
        <taxon>Ephydroidea</taxon>
        <taxon>Drosophilidae</taxon>
        <taxon>Drosophila</taxon>
        <taxon>Hawaiian Drosophila</taxon>
    </lineage>
</organism>
<dbReference type="GO" id="GO:0004252">
    <property type="term" value="F:serine-type endopeptidase activity"/>
    <property type="evidence" value="ECO:0007669"/>
    <property type="project" value="InterPro"/>
</dbReference>
<feature type="domain" description="Peptidase S1" evidence="1">
    <location>
        <begin position="1"/>
        <end position="241"/>
    </location>
</feature>
<evidence type="ECO:0000313" key="2">
    <source>
        <dbReference type="EMBL" id="EDV97601.1"/>
    </source>
</evidence>
<dbReference type="Pfam" id="PF00089">
    <property type="entry name" value="Trypsin"/>
    <property type="match status" value="1"/>
</dbReference>
<accession>B4IYC8</accession>
<dbReference type="InParanoid" id="B4IYC8"/>
<dbReference type="Gene3D" id="2.40.10.10">
    <property type="entry name" value="Trypsin-like serine proteases"/>
    <property type="match status" value="1"/>
</dbReference>
<dbReference type="OrthoDB" id="7872189at2759"/>
<name>B4IYC8_DROGR</name>
<dbReference type="PROSITE" id="PS50240">
    <property type="entry name" value="TRYPSIN_DOM"/>
    <property type="match status" value="1"/>
</dbReference>
<evidence type="ECO:0000259" key="1">
    <source>
        <dbReference type="PROSITE" id="PS50240"/>
    </source>
</evidence>
<dbReference type="AlphaFoldDB" id="B4IYC8"/>